<comment type="similarity">
    <text evidence="1">Belongs to the ribosome-inactivating protein family.</text>
</comment>
<evidence type="ECO:0000256" key="2">
    <source>
        <dbReference type="SAM" id="Phobius"/>
    </source>
</evidence>
<keyword evidence="1" id="KW-0652">Protein synthesis inhibitor</keyword>
<evidence type="ECO:0000256" key="1">
    <source>
        <dbReference type="RuleBase" id="RU004915"/>
    </source>
</evidence>
<dbReference type="SUPFAM" id="SSF56371">
    <property type="entry name" value="Ribosome inactivating proteins (RIP)"/>
    <property type="match status" value="1"/>
</dbReference>
<keyword evidence="1" id="KW-0378">Hydrolase</keyword>
<feature type="chain" id="PRO_5003772649" description="rRNA N-glycosylase" evidence="3">
    <location>
        <begin position="22"/>
        <end position="279"/>
    </location>
</feature>
<dbReference type="Gramene" id="OB03G37230.1">
    <property type="protein sequence ID" value="OB03G37230.1"/>
    <property type="gene ID" value="OB03G37230"/>
</dbReference>
<keyword evidence="2" id="KW-0472">Membrane</keyword>
<evidence type="ECO:0000256" key="3">
    <source>
        <dbReference type="SAM" id="SignalP"/>
    </source>
</evidence>
<dbReference type="GO" id="GO:0017148">
    <property type="term" value="P:negative regulation of translation"/>
    <property type="evidence" value="ECO:0007669"/>
    <property type="project" value="UniProtKB-KW"/>
</dbReference>
<proteinExistence type="inferred from homology"/>
<feature type="signal peptide" evidence="3">
    <location>
        <begin position="1"/>
        <end position="21"/>
    </location>
</feature>
<keyword evidence="1" id="KW-0800">Toxin</keyword>
<dbReference type="AlphaFoldDB" id="J3LRP7"/>
<dbReference type="InterPro" id="IPR016138">
    <property type="entry name" value="Ribosome_inactivat_prot_sub1"/>
</dbReference>
<dbReference type="STRING" id="4533.J3LRP7"/>
<sequence length="279" mass="31059">MASLFHVVFFCFFLFLLGVAAQREVLLSVLTTKDGSPADGLFVASLQGAGDDGIHMAMHYHDLSFAGFANRSHHWHVFRGDEGILPDASPLPFRNTYCDLIGGLGNLPELPLGRAPTLRTIQALAYYDADTAGEEETAAVRRAVAALSVVLTQSARLKPVMETVARAWEGEAEACVAPEQLPYIEHWDTMSFELVRRRRTGAWDGPFTELLRRSADVRIVEEEALAIAGVPANRSFTQLRVKTGWISPHVYVPYLYLILSVFVFVFDNIRIRPDPEKKI</sequence>
<dbReference type="Pfam" id="PF00161">
    <property type="entry name" value="RIP"/>
    <property type="match status" value="1"/>
</dbReference>
<dbReference type="OMA" id="ANRSHHW"/>
<dbReference type="InterPro" id="IPR001574">
    <property type="entry name" value="Ribosome_inactivat_prot"/>
</dbReference>
<dbReference type="PANTHER" id="PTHR33453:SF3">
    <property type="entry name" value="RRNA N-GLYCOSYLASE"/>
    <property type="match status" value="1"/>
</dbReference>
<dbReference type="EnsemblPlants" id="OB03G37230.1">
    <property type="protein sequence ID" value="OB03G37230.1"/>
    <property type="gene ID" value="OB03G37230"/>
</dbReference>
<evidence type="ECO:0000313" key="5">
    <source>
        <dbReference type="Proteomes" id="UP000006038"/>
    </source>
</evidence>
<organism evidence="4">
    <name type="scientific">Oryza brachyantha</name>
    <name type="common">malo sina</name>
    <dbReference type="NCBI Taxonomy" id="4533"/>
    <lineage>
        <taxon>Eukaryota</taxon>
        <taxon>Viridiplantae</taxon>
        <taxon>Streptophyta</taxon>
        <taxon>Embryophyta</taxon>
        <taxon>Tracheophyta</taxon>
        <taxon>Spermatophyta</taxon>
        <taxon>Magnoliopsida</taxon>
        <taxon>Liliopsida</taxon>
        <taxon>Poales</taxon>
        <taxon>Poaceae</taxon>
        <taxon>BOP clade</taxon>
        <taxon>Oryzoideae</taxon>
        <taxon>Oryzeae</taxon>
        <taxon>Oryzinae</taxon>
        <taxon>Oryza</taxon>
    </lineage>
</organism>
<protein>
    <recommendedName>
        <fullName evidence="1">rRNA N-glycosylase</fullName>
        <ecNumber evidence="1">3.2.2.22</ecNumber>
    </recommendedName>
</protein>
<keyword evidence="2" id="KW-0812">Transmembrane</keyword>
<dbReference type="eggNOG" id="ENOG502R83X">
    <property type="taxonomic scope" value="Eukaryota"/>
</dbReference>
<feature type="transmembrane region" description="Helical" evidence="2">
    <location>
        <begin position="251"/>
        <end position="269"/>
    </location>
</feature>
<name>J3LRP7_ORYBR</name>
<accession>J3LRP7</accession>
<keyword evidence="2" id="KW-1133">Transmembrane helix</keyword>
<dbReference type="GO" id="GO:0030598">
    <property type="term" value="F:rRNA N-glycosylase activity"/>
    <property type="evidence" value="ECO:0007669"/>
    <property type="project" value="UniProtKB-EC"/>
</dbReference>
<dbReference type="HOGENOM" id="CLU_074934_0_0_1"/>
<dbReference type="Gene3D" id="3.40.420.10">
    <property type="entry name" value="Ricin (A subunit), domain 1"/>
    <property type="match status" value="1"/>
</dbReference>
<reference evidence="4" key="1">
    <citation type="journal article" date="2013" name="Nat. Commun.">
        <title>Whole-genome sequencing of Oryza brachyantha reveals mechanisms underlying Oryza genome evolution.</title>
        <authorList>
            <person name="Chen J."/>
            <person name="Huang Q."/>
            <person name="Gao D."/>
            <person name="Wang J."/>
            <person name="Lang Y."/>
            <person name="Liu T."/>
            <person name="Li B."/>
            <person name="Bai Z."/>
            <person name="Luis Goicoechea J."/>
            <person name="Liang C."/>
            <person name="Chen C."/>
            <person name="Zhang W."/>
            <person name="Sun S."/>
            <person name="Liao Y."/>
            <person name="Zhang X."/>
            <person name="Yang L."/>
            <person name="Song C."/>
            <person name="Wang M."/>
            <person name="Shi J."/>
            <person name="Liu G."/>
            <person name="Liu J."/>
            <person name="Zhou H."/>
            <person name="Zhou W."/>
            <person name="Yu Q."/>
            <person name="An N."/>
            <person name="Chen Y."/>
            <person name="Cai Q."/>
            <person name="Wang B."/>
            <person name="Liu B."/>
            <person name="Min J."/>
            <person name="Huang Y."/>
            <person name="Wu H."/>
            <person name="Li Z."/>
            <person name="Zhang Y."/>
            <person name="Yin Y."/>
            <person name="Song W."/>
            <person name="Jiang J."/>
            <person name="Jackson S.A."/>
            <person name="Wing R.A."/>
            <person name="Wang J."/>
            <person name="Chen M."/>
        </authorList>
    </citation>
    <scope>NUCLEOTIDE SEQUENCE [LARGE SCALE GENOMIC DNA]</scope>
    <source>
        <strain evidence="4">cv. IRGC 101232</strain>
    </source>
</reference>
<dbReference type="PANTHER" id="PTHR33453">
    <property type="match status" value="1"/>
</dbReference>
<dbReference type="GO" id="GO:0090729">
    <property type="term" value="F:toxin activity"/>
    <property type="evidence" value="ECO:0007669"/>
    <property type="project" value="UniProtKB-KW"/>
</dbReference>
<keyword evidence="3" id="KW-0732">Signal</keyword>
<keyword evidence="5" id="KW-1185">Reference proteome</keyword>
<dbReference type="InterPro" id="IPR036041">
    <property type="entry name" value="Ribosome-inact_prot_sf"/>
</dbReference>
<evidence type="ECO:0000313" key="4">
    <source>
        <dbReference type="EnsemblPlants" id="OB03G37230.1"/>
    </source>
</evidence>
<dbReference type="Proteomes" id="UP000006038">
    <property type="component" value="Chromosome 3"/>
</dbReference>
<keyword evidence="1" id="KW-0611">Plant defense</keyword>
<comment type="catalytic activity">
    <reaction evidence="1">
        <text>Endohydrolysis of the N-glycosidic bond at one specific adenosine on the 28S rRNA.</text>
        <dbReference type="EC" id="3.2.2.22"/>
    </reaction>
</comment>
<dbReference type="GO" id="GO:0006952">
    <property type="term" value="P:defense response"/>
    <property type="evidence" value="ECO:0007669"/>
    <property type="project" value="UniProtKB-KW"/>
</dbReference>
<reference evidence="4" key="2">
    <citation type="submission" date="2013-04" db="UniProtKB">
        <authorList>
            <consortium name="EnsemblPlants"/>
        </authorList>
    </citation>
    <scope>IDENTIFICATION</scope>
</reference>
<dbReference type="EC" id="3.2.2.22" evidence="1"/>